<dbReference type="AlphaFoldDB" id="X0U3H1"/>
<gene>
    <name evidence="5" type="ORF">S01H1_21319</name>
</gene>
<dbReference type="Pfam" id="PF01613">
    <property type="entry name" value="Flavin_Reduct"/>
    <property type="match status" value="1"/>
</dbReference>
<evidence type="ECO:0000256" key="1">
    <source>
        <dbReference type="ARBA" id="ARBA00001917"/>
    </source>
</evidence>
<dbReference type="EMBL" id="BARS01011805">
    <property type="protein sequence ID" value="GAF93906.1"/>
    <property type="molecule type" value="Genomic_DNA"/>
</dbReference>
<reference evidence="5" key="1">
    <citation type="journal article" date="2014" name="Front. Microbiol.">
        <title>High frequency of phylogenetically diverse reductive dehalogenase-homologous genes in deep subseafloor sedimentary metagenomes.</title>
        <authorList>
            <person name="Kawai M."/>
            <person name="Futagami T."/>
            <person name="Toyoda A."/>
            <person name="Takaki Y."/>
            <person name="Nishi S."/>
            <person name="Hori S."/>
            <person name="Arai W."/>
            <person name="Tsubouchi T."/>
            <person name="Morono Y."/>
            <person name="Uchiyama I."/>
            <person name="Ito T."/>
            <person name="Fujiyama A."/>
            <person name="Inagaki F."/>
            <person name="Takami H."/>
        </authorList>
    </citation>
    <scope>NUCLEOTIDE SEQUENCE</scope>
    <source>
        <strain evidence="5">Expedition CK06-06</strain>
    </source>
</reference>
<sequence>PEFVLAAPKFELAEASLYVGTKSGRDEDKIKAANLVMKPALKVRPLLIGGCVFNMECRIISTHETGDHTIFVGEVLQSHADDSDYMRILNFGNGVFAAPLPDEKLRFKF</sequence>
<dbReference type="InterPro" id="IPR002563">
    <property type="entry name" value="Flavin_Rdtase-like_dom"/>
</dbReference>
<comment type="cofactor">
    <cofactor evidence="1">
        <name>FMN</name>
        <dbReference type="ChEBI" id="CHEBI:58210"/>
    </cofactor>
</comment>
<evidence type="ECO:0000256" key="2">
    <source>
        <dbReference type="ARBA" id="ARBA00022630"/>
    </source>
</evidence>
<dbReference type="GO" id="GO:0010181">
    <property type="term" value="F:FMN binding"/>
    <property type="evidence" value="ECO:0007669"/>
    <property type="project" value="InterPro"/>
</dbReference>
<dbReference type="InterPro" id="IPR052174">
    <property type="entry name" value="Flavoredoxin"/>
</dbReference>
<proteinExistence type="inferred from homology"/>
<feature type="domain" description="Flavin reductase like" evidence="4">
    <location>
        <begin position="2"/>
        <end position="96"/>
    </location>
</feature>
<dbReference type="Gene3D" id="2.30.110.10">
    <property type="entry name" value="Electron Transport, Fmn-binding Protein, Chain A"/>
    <property type="match status" value="1"/>
</dbReference>
<evidence type="ECO:0000259" key="4">
    <source>
        <dbReference type="Pfam" id="PF01613"/>
    </source>
</evidence>
<keyword evidence="2" id="KW-0285">Flavoprotein</keyword>
<dbReference type="SUPFAM" id="SSF50475">
    <property type="entry name" value="FMN-binding split barrel"/>
    <property type="match status" value="1"/>
</dbReference>
<comment type="caution">
    <text evidence="5">The sequence shown here is derived from an EMBL/GenBank/DDBJ whole genome shotgun (WGS) entry which is preliminary data.</text>
</comment>
<dbReference type="InterPro" id="IPR012349">
    <property type="entry name" value="Split_barrel_FMN-bd"/>
</dbReference>
<accession>X0U3H1</accession>
<name>X0U3H1_9ZZZZ</name>
<protein>
    <recommendedName>
        <fullName evidence="4">Flavin reductase like domain-containing protein</fullName>
    </recommendedName>
</protein>
<feature type="non-terminal residue" evidence="5">
    <location>
        <position position="1"/>
    </location>
</feature>
<dbReference type="PANTHER" id="PTHR43567:SF1">
    <property type="entry name" value="FLAVOREDOXIN"/>
    <property type="match status" value="1"/>
</dbReference>
<comment type="similarity">
    <text evidence="3">Belongs to the flavoredoxin family.</text>
</comment>
<organism evidence="5">
    <name type="scientific">marine sediment metagenome</name>
    <dbReference type="NCBI Taxonomy" id="412755"/>
    <lineage>
        <taxon>unclassified sequences</taxon>
        <taxon>metagenomes</taxon>
        <taxon>ecological metagenomes</taxon>
    </lineage>
</organism>
<dbReference type="PANTHER" id="PTHR43567">
    <property type="entry name" value="FLAVOREDOXIN-RELATED-RELATED"/>
    <property type="match status" value="1"/>
</dbReference>
<evidence type="ECO:0000256" key="3">
    <source>
        <dbReference type="ARBA" id="ARBA00038054"/>
    </source>
</evidence>
<evidence type="ECO:0000313" key="5">
    <source>
        <dbReference type="EMBL" id="GAF93906.1"/>
    </source>
</evidence>